<dbReference type="InterPro" id="IPR036047">
    <property type="entry name" value="F-box-like_dom_sf"/>
</dbReference>
<evidence type="ECO:0000313" key="3">
    <source>
        <dbReference type="Proteomes" id="UP001632038"/>
    </source>
</evidence>
<dbReference type="PANTHER" id="PTHR31672">
    <property type="entry name" value="BNACNNG10540D PROTEIN"/>
    <property type="match status" value="1"/>
</dbReference>
<dbReference type="CDD" id="cd22157">
    <property type="entry name" value="F-box_AtFBW1-like"/>
    <property type="match status" value="1"/>
</dbReference>
<dbReference type="SMART" id="SM00256">
    <property type="entry name" value="FBOX"/>
    <property type="match status" value="1"/>
</dbReference>
<accession>A0ABD3DNG9</accession>
<comment type="caution">
    <text evidence="2">The sequence shown here is derived from an EMBL/GenBank/DDBJ whole genome shotgun (WGS) entry which is preliminary data.</text>
</comment>
<dbReference type="PANTHER" id="PTHR31672:SF13">
    <property type="entry name" value="F-BOX PROTEIN CPR30-LIKE"/>
    <property type="match status" value="1"/>
</dbReference>
<dbReference type="PROSITE" id="PS50181">
    <property type="entry name" value="FBOX"/>
    <property type="match status" value="1"/>
</dbReference>
<dbReference type="Proteomes" id="UP001632038">
    <property type="component" value="Unassembled WGS sequence"/>
</dbReference>
<gene>
    <name evidence="2" type="ORF">CASFOL_013231</name>
</gene>
<dbReference type="AlphaFoldDB" id="A0ABD3DNG9"/>
<dbReference type="Pfam" id="PF12937">
    <property type="entry name" value="F-box-like"/>
    <property type="match status" value="1"/>
</dbReference>
<dbReference type="EMBL" id="JAVIJP010000016">
    <property type="protein sequence ID" value="KAL3642416.1"/>
    <property type="molecule type" value="Genomic_DNA"/>
</dbReference>
<protein>
    <recommendedName>
        <fullName evidence="1">F-box domain-containing protein</fullName>
    </recommendedName>
</protein>
<name>A0ABD3DNG9_9LAMI</name>
<keyword evidence="3" id="KW-1185">Reference proteome</keyword>
<organism evidence="2 3">
    <name type="scientific">Castilleja foliolosa</name>
    <dbReference type="NCBI Taxonomy" id="1961234"/>
    <lineage>
        <taxon>Eukaryota</taxon>
        <taxon>Viridiplantae</taxon>
        <taxon>Streptophyta</taxon>
        <taxon>Embryophyta</taxon>
        <taxon>Tracheophyta</taxon>
        <taxon>Spermatophyta</taxon>
        <taxon>Magnoliopsida</taxon>
        <taxon>eudicotyledons</taxon>
        <taxon>Gunneridae</taxon>
        <taxon>Pentapetalae</taxon>
        <taxon>asterids</taxon>
        <taxon>lamiids</taxon>
        <taxon>Lamiales</taxon>
        <taxon>Orobanchaceae</taxon>
        <taxon>Pedicularideae</taxon>
        <taxon>Castillejinae</taxon>
        <taxon>Castilleja</taxon>
    </lineage>
</organism>
<reference evidence="3" key="1">
    <citation type="journal article" date="2024" name="IScience">
        <title>Strigolactones Initiate the Formation of Haustorium-like Structures in Castilleja.</title>
        <authorList>
            <person name="Buerger M."/>
            <person name="Peterson D."/>
            <person name="Chory J."/>
        </authorList>
    </citation>
    <scope>NUCLEOTIDE SEQUENCE [LARGE SCALE GENOMIC DNA]</scope>
</reference>
<dbReference type="InterPro" id="IPR050796">
    <property type="entry name" value="SCF_F-box_component"/>
</dbReference>
<evidence type="ECO:0000313" key="2">
    <source>
        <dbReference type="EMBL" id="KAL3642416.1"/>
    </source>
</evidence>
<dbReference type="InterPro" id="IPR001810">
    <property type="entry name" value="F-box_dom"/>
</dbReference>
<proteinExistence type="predicted"/>
<evidence type="ECO:0000259" key="1">
    <source>
        <dbReference type="PROSITE" id="PS50181"/>
    </source>
</evidence>
<sequence length="160" mass="18387">MSPKRTRSNPNRNGSIALVDCVFPEEIMLCILTRLPVKSILRFKSVCKPWDELFSTREFMKMHQVQYSSDPKNQSFIIHNSAEYMSLFEIESDETKPTILEYPHPKTRNMEIVGSCNGLICLGRPHLGPGNIVLWNPAMKLFKFVRPSPTDKPIPKPKIQ</sequence>
<dbReference type="Gene3D" id="1.20.1280.50">
    <property type="match status" value="1"/>
</dbReference>
<feature type="domain" description="F-box" evidence="1">
    <location>
        <begin position="17"/>
        <end position="62"/>
    </location>
</feature>
<dbReference type="SUPFAM" id="SSF81383">
    <property type="entry name" value="F-box domain"/>
    <property type="match status" value="1"/>
</dbReference>